<dbReference type="OMA" id="DYFAAWI"/>
<sequence>MSNYTESIKAQSESLLATAQQGLDKAKEYADYDKASGIVFPHPLGKVGPFPLRKMVTITASVSLAFSIFQILTAMSLPGLITAAARFGIGIIGLLSAYQKEEFIAKVFAYAQALLLIVSSLLLLTAVLFALLRMGFSIFSFVVLIIALLAVAFDYFAAWIASSYYEALRRGVSVESEA</sequence>
<evidence type="ECO:0000313" key="2">
    <source>
        <dbReference type="EMBL" id="EEA05102.1"/>
    </source>
</evidence>
<reference evidence="2" key="1">
    <citation type="submission" date="2008-06" db="EMBL/GenBank/DDBJ databases">
        <authorList>
            <person name="Lorenzi H."/>
            <person name="Inman J."/>
            <person name="Miller J."/>
            <person name="Schobel S."/>
            <person name="Amedeo P."/>
            <person name="Caler E.V."/>
            <person name="da Silva J."/>
        </authorList>
    </citation>
    <scope>NUCLEOTIDE SEQUENCE [LARGE SCALE GENOMIC DNA]</scope>
    <source>
        <strain evidence="2">RN66</strain>
    </source>
</reference>
<accession>B6AA61</accession>
<feature type="transmembrane region" description="Helical" evidence="1">
    <location>
        <begin position="138"/>
        <end position="161"/>
    </location>
</feature>
<gene>
    <name evidence="2" type="ORF">CMU_041740</name>
</gene>
<keyword evidence="1" id="KW-1133">Transmembrane helix</keyword>
<feature type="transmembrane region" description="Helical" evidence="1">
    <location>
        <begin position="55"/>
        <end position="73"/>
    </location>
</feature>
<keyword evidence="3" id="KW-1185">Reference proteome</keyword>
<organism evidence="2 3">
    <name type="scientific">Cryptosporidium muris (strain RN66)</name>
    <dbReference type="NCBI Taxonomy" id="441375"/>
    <lineage>
        <taxon>Eukaryota</taxon>
        <taxon>Sar</taxon>
        <taxon>Alveolata</taxon>
        <taxon>Apicomplexa</taxon>
        <taxon>Conoidasida</taxon>
        <taxon>Coccidia</taxon>
        <taxon>Eucoccidiorida</taxon>
        <taxon>Eimeriorina</taxon>
        <taxon>Cryptosporidiidae</taxon>
        <taxon>Cryptosporidium</taxon>
    </lineage>
</organism>
<protein>
    <recommendedName>
        <fullName evidence="4">Transmembrane protein</fullName>
    </recommendedName>
</protein>
<evidence type="ECO:0008006" key="4">
    <source>
        <dbReference type="Google" id="ProtNLM"/>
    </source>
</evidence>
<dbReference type="OrthoDB" id="342576at2759"/>
<dbReference type="Proteomes" id="UP000001460">
    <property type="component" value="Unassembled WGS sequence"/>
</dbReference>
<keyword evidence="1" id="KW-0472">Membrane</keyword>
<evidence type="ECO:0000256" key="1">
    <source>
        <dbReference type="SAM" id="Phobius"/>
    </source>
</evidence>
<keyword evidence="1" id="KW-0812">Transmembrane</keyword>
<dbReference type="VEuPathDB" id="CryptoDB:CMU_041740"/>
<dbReference type="GeneID" id="6994158"/>
<dbReference type="RefSeq" id="XP_002139451.1">
    <property type="nucleotide sequence ID" value="XM_002139415.1"/>
</dbReference>
<evidence type="ECO:0000313" key="3">
    <source>
        <dbReference type="Proteomes" id="UP000001460"/>
    </source>
</evidence>
<name>B6AA61_CRYMR</name>
<dbReference type="EMBL" id="DS989726">
    <property type="protein sequence ID" value="EEA05102.1"/>
    <property type="molecule type" value="Genomic_DNA"/>
</dbReference>
<dbReference type="AlphaFoldDB" id="B6AA61"/>
<feature type="transmembrane region" description="Helical" evidence="1">
    <location>
        <begin position="110"/>
        <end position="132"/>
    </location>
</feature>
<proteinExistence type="predicted"/>